<keyword evidence="3" id="KW-1185">Reference proteome</keyword>
<dbReference type="RefSeq" id="WP_260748330.1">
    <property type="nucleotide sequence ID" value="NZ_CP092109.1"/>
</dbReference>
<accession>A0ABY5ZLE4</accession>
<evidence type="ECO:0000313" key="3">
    <source>
        <dbReference type="Proteomes" id="UP001060414"/>
    </source>
</evidence>
<organism evidence="2 3">
    <name type="scientific">Geoalkalibacter halelectricus</name>
    <dbReference type="NCBI Taxonomy" id="2847045"/>
    <lineage>
        <taxon>Bacteria</taxon>
        <taxon>Pseudomonadati</taxon>
        <taxon>Thermodesulfobacteriota</taxon>
        <taxon>Desulfuromonadia</taxon>
        <taxon>Desulfuromonadales</taxon>
        <taxon>Geoalkalibacteraceae</taxon>
        <taxon>Geoalkalibacter</taxon>
    </lineage>
</organism>
<sequence>MSQIPKEQDGMRTPHLPDNSTASTGRCPLIREPLPQCYCYDSSSANIEAMIRFCGGDYHQCRIYLRILPITNSLPRRQP</sequence>
<evidence type="ECO:0000313" key="2">
    <source>
        <dbReference type="EMBL" id="UWZ79977.1"/>
    </source>
</evidence>
<reference evidence="2" key="1">
    <citation type="journal article" date="2022" name="Environ. Microbiol.">
        <title>Geoalkalibacter halelectricus SAP #1 sp. nov. possessing extracellular electron transfer and mineral#reducing capabilities from a haloalkaline environment.</title>
        <authorList>
            <person name="Yadav S."/>
            <person name="Singh R."/>
            <person name="Sundharam S.S."/>
            <person name="Chaudhary S."/>
            <person name="Krishnamurthi S."/>
            <person name="Patil S.A."/>
        </authorList>
    </citation>
    <scope>NUCLEOTIDE SEQUENCE</scope>
    <source>
        <strain evidence="2">SAP-1</strain>
    </source>
</reference>
<name>A0ABY5ZLE4_9BACT</name>
<gene>
    <name evidence="2" type="ORF">L9S41_00925</name>
</gene>
<proteinExistence type="predicted"/>
<dbReference type="Proteomes" id="UP001060414">
    <property type="component" value="Chromosome"/>
</dbReference>
<feature type="compositionally biased region" description="Basic and acidic residues" evidence="1">
    <location>
        <begin position="1"/>
        <end position="12"/>
    </location>
</feature>
<protein>
    <submittedName>
        <fullName evidence="2">Uncharacterized protein</fullName>
    </submittedName>
</protein>
<feature type="region of interest" description="Disordered" evidence="1">
    <location>
        <begin position="1"/>
        <end position="27"/>
    </location>
</feature>
<dbReference type="EMBL" id="CP092109">
    <property type="protein sequence ID" value="UWZ79977.1"/>
    <property type="molecule type" value="Genomic_DNA"/>
</dbReference>
<evidence type="ECO:0000256" key="1">
    <source>
        <dbReference type="SAM" id="MobiDB-lite"/>
    </source>
</evidence>